<keyword evidence="4" id="KW-1185">Reference proteome</keyword>
<comment type="caution">
    <text evidence="3">The sequence shown here is derived from an EMBL/GenBank/DDBJ whole genome shotgun (WGS) entry which is preliminary data.</text>
</comment>
<accession>A0A2B7ZPB5</accession>
<evidence type="ECO:0000313" key="3">
    <source>
        <dbReference type="EMBL" id="PGH34852.1"/>
    </source>
</evidence>
<sequence length="852" mass="93446">MVELTIGYVSGIIAAGIFLLQRFVPTATALILSGLLRDENTAATWTQVARALHSTYWPTFVGADPVTSGPVSRIVQLEALMRPLTLAVVAIAAIVTPLGLYDAIVPAQSTSLQPFQYSQDESPFGFGTPPRSDLGFNRFCGRFGRTTCPGSDVVIENYPNGTQNLPYGYDSRIPPKVMETFQSGLKSLSPTVSSLFDIEWRSYGIQTEPEVNNGSKFLVGNYRQAGILALNDAYDVVEGLIVDTKNGGIGFRNHTTPSPLPHGSEWSEDLLFVEPHTKCVDTNLTIDFRISLSGFEQIENLVLTDRGGFVNLNTDYPVYDRMDSQSNPNFFGRAYKAAYLNNALAMIYLNISNPRTKDLEPFSYLNSEMNKTFPLARNSAIKPDIFLTERTWGSYLKLPSGGFNSTSNRTGSGSDYPNPFDLTTKNLTSISTLCQGAGGLDYANITNIGVVCGIAFGAARRGDGSRSLVFEPGTNWTVPLYSCASAARAVIKTVDFRFNGTDGLKSLSVRGIREKTYAGDDDKPLWGVEHSEKILDEVLPLWGLVSDEHKGRKDMSVLQKESLWLPGHAGRVGASPIGYSNLPGMYFHTGGFEAAYDINTSPYSGLSDYSGATNIAMYSKWQEWSDKASTTAKIINLVWTDVAANAVIGTKGWISRQGQTSIARRDNGDVQPSPRPADNDLREVPVIVFRKVVKYDLKFAIPAFLALVFTLVIASTTCLLFMFGRARPSRMRKYLFYTSAGRVMASFVYPNQADPQAPSKQWNKSVGFKRIAVDGPIPRAKDPVMMTKLENTNTTNMDAPLLKNGNMGESQPPPSAGFTSPNQPEQYAAYNKWVTLFFAVSSYNKLVSNALF</sequence>
<keyword evidence="2" id="KW-0812">Transmembrane</keyword>
<feature type="transmembrane region" description="Helical" evidence="2">
    <location>
        <begin position="6"/>
        <end position="24"/>
    </location>
</feature>
<protein>
    <submittedName>
        <fullName evidence="3">Uncharacterized protein</fullName>
    </submittedName>
</protein>
<evidence type="ECO:0000256" key="2">
    <source>
        <dbReference type="SAM" id="Phobius"/>
    </source>
</evidence>
<keyword evidence="2" id="KW-0472">Membrane</keyword>
<evidence type="ECO:0000313" key="4">
    <source>
        <dbReference type="Proteomes" id="UP000226031"/>
    </source>
</evidence>
<proteinExistence type="predicted"/>
<dbReference type="STRING" id="73230.A0A2B7ZPB5"/>
<feature type="transmembrane region" description="Helical" evidence="2">
    <location>
        <begin position="699"/>
        <end position="723"/>
    </location>
</feature>
<reference evidence="3 4" key="1">
    <citation type="submission" date="2017-10" db="EMBL/GenBank/DDBJ databases">
        <title>Comparative genomics in systemic dimorphic fungi from Ajellomycetaceae.</title>
        <authorList>
            <person name="Munoz J.F."/>
            <person name="Mcewen J.G."/>
            <person name="Clay O.K."/>
            <person name="Cuomo C.A."/>
        </authorList>
    </citation>
    <scope>NUCLEOTIDE SEQUENCE [LARGE SCALE GENOMIC DNA]</scope>
    <source>
        <strain evidence="3 4">UAMH4076</strain>
    </source>
</reference>
<dbReference type="AlphaFoldDB" id="A0A2B7ZPB5"/>
<dbReference type="EMBL" id="PDND01000032">
    <property type="protein sequence ID" value="PGH34852.1"/>
    <property type="molecule type" value="Genomic_DNA"/>
</dbReference>
<keyword evidence="2" id="KW-1133">Transmembrane helix</keyword>
<gene>
    <name evidence="3" type="ORF">GX50_02302</name>
</gene>
<name>A0A2B7ZPB5_9EURO</name>
<dbReference type="VEuPathDB" id="FungiDB:EMCG_01980"/>
<feature type="transmembrane region" description="Helical" evidence="2">
    <location>
        <begin position="83"/>
        <end position="101"/>
    </location>
</feature>
<organism evidence="3 4">
    <name type="scientific">[Emmonsia] crescens</name>
    <dbReference type="NCBI Taxonomy" id="73230"/>
    <lineage>
        <taxon>Eukaryota</taxon>
        <taxon>Fungi</taxon>
        <taxon>Dikarya</taxon>
        <taxon>Ascomycota</taxon>
        <taxon>Pezizomycotina</taxon>
        <taxon>Eurotiomycetes</taxon>
        <taxon>Eurotiomycetidae</taxon>
        <taxon>Onygenales</taxon>
        <taxon>Ajellomycetaceae</taxon>
        <taxon>Emergomyces</taxon>
    </lineage>
</organism>
<evidence type="ECO:0000256" key="1">
    <source>
        <dbReference type="SAM" id="MobiDB-lite"/>
    </source>
</evidence>
<feature type="region of interest" description="Disordered" evidence="1">
    <location>
        <begin position="803"/>
        <end position="822"/>
    </location>
</feature>
<dbReference type="Proteomes" id="UP000226031">
    <property type="component" value="Unassembled WGS sequence"/>
</dbReference>